<dbReference type="EMBL" id="DS486009">
    <property type="protein sequence ID" value="KYG13615.1"/>
    <property type="molecule type" value="Genomic_DNA"/>
</dbReference>
<dbReference type="GeneID" id="30074523"/>
<organism evidence="1 2">
    <name type="scientific">Gibberella moniliformis (strain M3125 / FGSC 7600)</name>
    <name type="common">Maize ear and stalk rot fungus</name>
    <name type="synonym">Fusarium verticillioides</name>
    <dbReference type="NCBI Taxonomy" id="334819"/>
    <lineage>
        <taxon>Eukaryota</taxon>
        <taxon>Fungi</taxon>
        <taxon>Dikarya</taxon>
        <taxon>Ascomycota</taxon>
        <taxon>Pezizomycotina</taxon>
        <taxon>Sordariomycetes</taxon>
        <taxon>Hypocreomycetidae</taxon>
        <taxon>Hypocreales</taxon>
        <taxon>Nectriaceae</taxon>
        <taxon>Fusarium</taxon>
        <taxon>Fusarium fujikuroi species complex</taxon>
    </lineage>
</organism>
<reference evidence="1 2" key="1">
    <citation type="journal article" date="2010" name="Nature">
        <title>Comparative genomics reveals mobile pathogenicity chromosomes in Fusarium.</title>
        <authorList>
            <person name="Ma L.J."/>
            <person name="van der Does H.C."/>
            <person name="Borkovich K.A."/>
            <person name="Coleman J.J."/>
            <person name="Daboussi M.J."/>
            <person name="Di Pietro A."/>
            <person name="Dufresne M."/>
            <person name="Freitag M."/>
            <person name="Grabherr M."/>
            <person name="Henrissat B."/>
            <person name="Houterman P.M."/>
            <person name="Kang S."/>
            <person name="Shim W.B."/>
            <person name="Woloshuk C."/>
            <person name="Xie X."/>
            <person name="Xu J.R."/>
            <person name="Antoniw J."/>
            <person name="Baker S.E."/>
            <person name="Bluhm B.H."/>
            <person name="Breakspear A."/>
            <person name="Brown D.W."/>
            <person name="Butchko R.A."/>
            <person name="Chapman S."/>
            <person name="Coulson R."/>
            <person name="Coutinho P.M."/>
            <person name="Danchin E.G."/>
            <person name="Diener A."/>
            <person name="Gale L.R."/>
            <person name="Gardiner D.M."/>
            <person name="Goff S."/>
            <person name="Hammond-Kosack K.E."/>
            <person name="Hilburn K."/>
            <person name="Hua-Van A."/>
            <person name="Jonkers W."/>
            <person name="Kazan K."/>
            <person name="Kodira C.D."/>
            <person name="Koehrsen M."/>
            <person name="Kumar L."/>
            <person name="Lee Y.H."/>
            <person name="Li L."/>
            <person name="Manners J.M."/>
            <person name="Miranda-Saavedra D."/>
            <person name="Mukherjee M."/>
            <person name="Park G."/>
            <person name="Park J."/>
            <person name="Park S.Y."/>
            <person name="Proctor R.H."/>
            <person name="Regev A."/>
            <person name="Ruiz-Roldan M.C."/>
            <person name="Sain D."/>
            <person name="Sakthikumar S."/>
            <person name="Sykes S."/>
            <person name="Schwartz D.C."/>
            <person name="Turgeon B.G."/>
            <person name="Wapinski I."/>
            <person name="Yoder O."/>
            <person name="Young S."/>
            <person name="Zeng Q."/>
            <person name="Zhou S."/>
            <person name="Galagan J."/>
            <person name="Cuomo C.A."/>
            <person name="Kistler H.C."/>
            <person name="Rep M."/>
        </authorList>
    </citation>
    <scope>NUCLEOTIDE SEQUENCE [LARGE SCALE GENOMIC DNA]</scope>
    <source>
        <strain evidence="2">M3125 / FGSC 7600</strain>
    </source>
</reference>
<protein>
    <submittedName>
        <fullName evidence="1">Uncharacterized protein</fullName>
    </submittedName>
</protein>
<name>A0A139YBU3_GIBM7</name>
<evidence type="ECO:0000313" key="1">
    <source>
        <dbReference type="EMBL" id="KYG13615.1"/>
    </source>
</evidence>
<keyword evidence="2" id="KW-1185">Reference proteome</keyword>
<dbReference type="AlphaFoldDB" id="A0A139YBU3"/>
<sequence length="152" mass="16922">MASTTHASLKRIRSTASLNDAAKILLRLLPPLAASLQQPLSFSSNRKLLNYFPFNQSTNSTMASKKTNLKAGKSKSARNVSSETKSRNAVCLIPYRPMSRQDLRGMVKMFHSIERHALFVSTYLIHLLLCHVGIDGMYCRSTKCYKVAGNSL</sequence>
<dbReference type="Proteomes" id="UP000009096">
    <property type="component" value="Chromosome 8"/>
</dbReference>
<gene>
    <name evidence="1" type="ORF">FVEG_17647</name>
</gene>
<dbReference type="VEuPathDB" id="FungiDB:FVEG_17647"/>
<accession>A0A139YBU3</accession>
<proteinExistence type="predicted"/>
<evidence type="ECO:0000313" key="2">
    <source>
        <dbReference type="Proteomes" id="UP000009096"/>
    </source>
</evidence>
<dbReference type="RefSeq" id="XP_018762299.1">
    <property type="nucleotide sequence ID" value="XM_018906885.1"/>
</dbReference>